<feature type="region of interest" description="Disordered" evidence="1">
    <location>
        <begin position="1109"/>
        <end position="1131"/>
    </location>
</feature>
<proteinExistence type="predicted"/>
<evidence type="ECO:0000313" key="5">
    <source>
        <dbReference type="Proteomes" id="UP000017746"/>
    </source>
</evidence>
<feature type="compositionally biased region" description="Polar residues" evidence="1">
    <location>
        <begin position="1109"/>
        <end position="1130"/>
    </location>
</feature>
<evidence type="ECO:0000256" key="2">
    <source>
        <dbReference type="SAM" id="SignalP"/>
    </source>
</evidence>
<dbReference type="EMBL" id="CP006272">
    <property type="protein sequence ID" value="AGZ41147.1"/>
    <property type="molecule type" value="Genomic_DNA"/>
</dbReference>
<dbReference type="SUPFAM" id="SSF49299">
    <property type="entry name" value="PKD domain"/>
    <property type="match status" value="1"/>
</dbReference>
<organism evidence="4 5">
    <name type="scientific">Actinoplanes friuliensis DSM 7358</name>
    <dbReference type="NCBI Taxonomy" id="1246995"/>
    <lineage>
        <taxon>Bacteria</taxon>
        <taxon>Bacillati</taxon>
        <taxon>Actinomycetota</taxon>
        <taxon>Actinomycetes</taxon>
        <taxon>Micromonosporales</taxon>
        <taxon>Micromonosporaceae</taxon>
        <taxon>Actinoplanes</taxon>
    </lineage>
</organism>
<dbReference type="GO" id="GO:0030246">
    <property type="term" value="F:carbohydrate binding"/>
    <property type="evidence" value="ECO:0007669"/>
    <property type="project" value="InterPro"/>
</dbReference>
<dbReference type="Pfam" id="PF07971">
    <property type="entry name" value="Glyco_hydro_92"/>
    <property type="match status" value="1"/>
</dbReference>
<sequence>MRSALAIAVVIAGIPLGAAPAQAAPADRPAAPAFQSSFEQADPPSLDSTPFGKQTNVTGRIPPGSLSAFAAGVTASAENPPGETATRLLDGNSGTKWLAFARTAEIVYRFDRPVVATDYAMTSADDVPGRDPKNWTVDGSTDGTTWTPIDTQADQAFSDRRQEKKYKTTNTTAYTSYRLSITLNAGEAITQLADWDLRDGRPGEAPMLATVAGGPASGLNSKPGVGFTGTRALRYGGKHVADGAAAASDVLFDKVGRRLTNRSELSYLIFPEGSGDLAVPSSWVALDLVLDNGSKLSTRNRVVDSNGFGVSARDHGQQKSLFENQWNAIHIDLSSLAGRTVEKVLLSYDYPGGKASTVFSGWVDDVRIGTRAPGIDGSNRLNYVDTRRGTLSSSAYSRGTNVPATAWPNGFNFFTPMTDGDSQGTLYEYQRANNADNLPTLEAIGISHEPSIWMGDRNQLGIMPSLSATPTGDLAARALPFRHADEIARPDLYSVKFQNGLTTQVTPTDHGGVYRFQFPGTTGSVVVDRVGGSASLNVAADGVVSGWVDGGNGSGISRMFVYGAFDTTPTTVGTATGGRTDARYASFATKPGQEVLLRLATSFISLDQAHRNLDLEVTGKSFSAVNRAAAVAWNDRLDVIDVEGATQNQLVTLYSNLYRLNLYPNSQFENTGTAAAPKYQHASPVAPQTGAATGTTTNAKIVDGKIYVNNGFWDTYRTVWPLYSLLYPKLAAELVDGFVQQYREGGWIARWSSPGYSDIMTGTSSDVAFADAYLNGALPTATALEAYDAALKNATAVSPSNNVGRKSLDKSIFLGYTPDSQGESVSWGLEGYINDHGIGLMAAELAKDRKTPAARRHQLTEESAYFLDRAKNYVQMFDPKTGFFRPKTAAGAVAGGANFDPTAWWGPYTETNGWNFAFHAPFDVDGLESLYGGSAGLVKKLDQFFATPETGGGGTIHEMVEARAVRMGQLGMSNQPSHHIPYLYAAAGEPSKTQAAVREIQQRLFVGSEIGQGYLGDEDNGEMSAWSIFSALGFYPLSLGSGEYTVGSPLFKKSTVHLENGRKLVISAPGNSTDRRYISSAELNGKKLRTATLPVDALTGGGRVEFTMSSTPTRWGQRTTPAQPQRTPGTDATKAGYGVLSVSDGSSLAPLTDDTSRTATTFATATPAITWKSTSGAVTVGSYTLTSGSTGSAPTSWRLEGSADGTTWKTLDTRTAEAFRWPMQTRPFQISRPRPYKVYRLTLSGPAPATLAEVELLAGPGSTGELAITPATGLQAVPGAAVTTALATVSGATSATATADFLDGKGPQPATLTRTPLGTQTVSAEHTFPNSGEYSVVVAASEGKSKVSTTVVVSVGRDETLTGAFDSACIGDPGVGADCDAGGWAFNRKLLADSGLVQGKTIAVPGTELTFDLPNATPKGLDNATANGQTIRLAPGSDATQLSIIGTATQATQHITATLRFSDGSTAPVAIDYGDWVGAAGNPISGNIVVGKSAGRLNGASDSDGQTVAIFSTAPYTIPAGKTPVSLELPTQTGDPKAVGRVHVFAIASDGRRTAEKALSATPVPVGTQRAGADFTAKVATASGGTATYTARINWGDATALQTATVTVDDAGQATVTGSHRYARPGNYTVAVTVDDGVTSAVTTTSVTVS</sequence>
<dbReference type="eggNOG" id="COG3537">
    <property type="taxonomic scope" value="Bacteria"/>
</dbReference>
<protein>
    <submittedName>
        <fullName evidence="4">Alpha-1,2-mannosidase family protein</fullName>
    </submittedName>
</protein>
<dbReference type="InterPro" id="IPR000601">
    <property type="entry name" value="PKD_dom"/>
</dbReference>
<dbReference type="InterPro" id="IPR035986">
    <property type="entry name" value="PKD_dom_sf"/>
</dbReference>
<dbReference type="GO" id="GO:0000224">
    <property type="term" value="F:peptide-N4-(N-acetyl-beta-glucosaminyl)asparagine amidase activity"/>
    <property type="evidence" value="ECO:0007669"/>
    <property type="project" value="TreeGrafter"/>
</dbReference>
<dbReference type="InterPro" id="IPR008928">
    <property type="entry name" value="6-hairpin_glycosidase_sf"/>
</dbReference>
<dbReference type="PROSITE" id="PS50093">
    <property type="entry name" value="PKD"/>
    <property type="match status" value="1"/>
</dbReference>
<dbReference type="InterPro" id="IPR005887">
    <property type="entry name" value="GH92_a_mannosidase_put"/>
</dbReference>
<dbReference type="InterPro" id="IPR012939">
    <property type="entry name" value="Glyco_hydro_92"/>
</dbReference>
<dbReference type="Gene3D" id="1.20.1610.10">
    <property type="entry name" value="alpha-1,2-mannosidases domains"/>
    <property type="match status" value="1"/>
</dbReference>
<feature type="domain" description="PKD" evidence="3">
    <location>
        <begin position="1594"/>
        <end position="1650"/>
    </location>
</feature>
<dbReference type="Gene3D" id="3.30.2080.10">
    <property type="entry name" value="GH92 mannosidase domain"/>
    <property type="match status" value="1"/>
</dbReference>
<dbReference type="Pfam" id="PF17678">
    <property type="entry name" value="Glyco_hydro_92N"/>
    <property type="match status" value="1"/>
</dbReference>
<dbReference type="InterPro" id="IPR013783">
    <property type="entry name" value="Ig-like_fold"/>
</dbReference>
<dbReference type="InterPro" id="IPR041371">
    <property type="entry name" value="GH92_N"/>
</dbReference>
<dbReference type="GO" id="GO:0005829">
    <property type="term" value="C:cytosol"/>
    <property type="evidence" value="ECO:0007669"/>
    <property type="project" value="TreeGrafter"/>
</dbReference>
<evidence type="ECO:0000259" key="3">
    <source>
        <dbReference type="PROSITE" id="PS50093"/>
    </source>
</evidence>
<dbReference type="OrthoDB" id="9804511at2"/>
<dbReference type="FunFam" id="3.30.2080.10:FF:000001">
    <property type="entry name" value="Alpha-1,2-mannosidase subfamily"/>
    <property type="match status" value="1"/>
</dbReference>
<gene>
    <name evidence="4" type="ORF">AFR_14325</name>
</gene>
<dbReference type="PANTHER" id="PTHR12143">
    <property type="entry name" value="PEPTIDE N-GLYCANASE PNGASE -RELATED"/>
    <property type="match status" value="1"/>
</dbReference>
<dbReference type="Gene3D" id="2.60.120.260">
    <property type="entry name" value="Galactose-binding domain-like"/>
    <property type="match status" value="2"/>
</dbReference>
<name>U5VWI8_9ACTN</name>
<dbReference type="Gene3D" id="1.20.1050.60">
    <property type="entry name" value="alpha-1,2-mannosidase"/>
    <property type="match status" value="1"/>
</dbReference>
<dbReference type="GO" id="GO:0006516">
    <property type="term" value="P:glycoprotein catabolic process"/>
    <property type="evidence" value="ECO:0007669"/>
    <property type="project" value="TreeGrafter"/>
</dbReference>
<accession>U5VWI8</accession>
<dbReference type="PATRIC" id="fig|1246995.3.peg.2907"/>
<dbReference type="Proteomes" id="UP000017746">
    <property type="component" value="Chromosome"/>
</dbReference>
<feature type="region of interest" description="Disordered" evidence="1">
    <location>
        <begin position="27"/>
        <end position="63"/>
    </location>
</feature>
<reference evidence="4 5" key="1">
    <citation type="journal article" date="2014" name="J. Biotechnol.">
        <title>Complete genome sequence of the actinobacterium Actinoplanes friuliensis HAG 010964, producer of the lipopeptide antibiotic friulimycin.</title>
        <authorList>
            <person name="Ruckert C."/>
            <person name="Szczepanowski R."/>
            <person name="Albersmeier A."/>
            <person name="Goesmann A."/>
            <person name="Fischer N."/>
            <person name="Steinkamper A."/>
            <person name="Puhler A."/>
            <person name="Biener R."/>
            <person name="Schwartz D."/>
            <person name="Kalinowski J."/>
        </authorList>
    </citation>
    <scope>NUCLEOTIDE SEQUENCE [LARGE SCALE GENOMIC DNA]</scope>
    <source>
        <strain evidence="4 5">DSM 7358</strain>
    </source>
</reference>
<dbReference type="SUPFAM" id="SSF48208">
    <property type="entry name" value="Six-hairpin glycosidases"/>
    <property type="match status" value="1"/>
</dbReference>
<dbReference type="InterPro" id="IPR014718">
    <property type="entry name" value="GH-type_carb-bd"/>
</dbReference>
<evidence type="ECO:0000313" key="4">
    <source>
        <dbReference type="EMBL" id="AGZ41147.1"/>
    </source>
</evidence>
<feature type="chain" id="PRO_5004665823" evidence="2">
    <location>
        <begin position="24"/>
        <end position="1650"/>
    </location>
</feature>
<dbReference type="KEGG" id="afs:AFR_14325"/>
<dbReference type="RefSeq" id="WP_023361206.1">
    <property type="nucleotide sequence ID" value="NC_022657.1"/>
</dbReference>
<dbReference type="SUPFAM" id="SSF49785">
    <property type="entry name" value="Galactose-binding domain-like"/>
    <property type="match status" value="1"/>
</dbReference>
<dbReference type="InterPro" id="IPR008979">
    <property type="entry name" value="Galactose-bd-like_sf"/>
</dbReference>
<dbReference type="HOGENOM" id="CLU_003690_0_0_11"/>
<dbReference type="Gene3D" id="2.70.98.10">
    <property type="match status" value="1"/>
</dbReference>
<dbReference type="Gene3D" id="2.60.40.10">
    <property type="entry name" value="Immunoglobulins"/>
    <property type="match status" value="1"/>
</dbReference>
<keyword evidence="5" id="KW-1185">Reference proteome</keyword>
<dbReference type="InterPro" id="IPR050883">
    <property type="entry name" value="PNGase"/>
</dbReference>
<feature type="signal peptide" evidence="2">
    <location>
        <begin position="1"/>
        <end position="23"/>
    </location>
</feature>
<feature type="compositionally biased region" description="Polar residues" evidence="1">
    <location>
        <begin position="46"/>
        <end position="58"/>
    </location>
</feature>
<dbReference type="NCBIfam" id="TIGR01180">
    <property type="entry name" value="aman2_put"/>
    <property type="match status" value="1"/>
</dbReference>
<dbReference type="GO" id="GO:0005975">
    <property type="term" value="P:carbohydrate metabolic process"/>
    <property type="evidence" value="ECO:0007669"/>
    <property type="project" value="InterPro"/>
</dbReference>
<evidence type="ECO:0000256" key="1">
    <source>
        <dbReference type="SAM" id="MobiDB-lite"/>
    </source>
</evidence>
<dbReference type="PANTHER" id="PTHR12143:SF43">
    <property type="entry name" value="PUTATIVE-RELATED"/>
    <property type="match status" value="1"/>
</dbReference>
<dbReference type="STRING" id="1246995.AFR_14325"/>
<keyword evidence="2" id="KW-0732">Signal</keyword>